<comment type="caution">
    <text evidence="2">The sequence shown here is derived from an EMBL/GenBank/DDBJ whole genome shotgun (WGS) entry which is preliminary data.</text>
</comment>
<organism evidence="2 3">
    <name type="scientific">Hohenbuehelia grisea</name>
    <dbReference type="NCBI Taxonomy" id="104357"/>
    <lineage>
        <taxon>Eukaryota</taxon>
        <taxon>Fungi</taxon>
        <taxon>Dikarya</taxon>
        <taxon>Basidiomycota</taxon>
        <taxon>Agaricomycotina</taxon>
        <taxon>Agaricomycetes</taxon>
        <taxon>Agaricomycetidae</taxon>
        <taxon>Agaricales</taxon>
        <taxon>Pleurotineae</taxon>
        <taxon>Pleurotaceae</taxon>
        <taxon>Hohenbuehelia</taxon>
    </lineage>
</organism>
<feature type="region of interest" description="Disordered" evidence="1">
    <location>
        <begin position="1"/>
        <end position="45"/>
    </location>
</feature>
<gene>
    <name evidence="2" type="ORF">HGRIS_014084</name>
</gene>
<proteinExistence type="predicted"/>
<evidence type="ECO:0000313" key="2">
    <source>
        <dbReference type="EMBL" id="KAL0958762.1"/>
    </source>
</evidence>
<evidence type="ECO:0000256" key="1">
    <source>
        <dbReference type="SAM" id="MobiDB-lite"/>
    </source>
</evidence>
<accession>A0ABR3JTA1</accession>
<feature type="compositionally biased region" description="Polar residues" evidence="1">
    <location>
        <begin position="1"/>
        <end position="13"/>
    </location>
</feature>
<evidence type="ECO:0000313" key="3">
    <source>
        <dbReference type="Proteomes" id="UP001556367"/>
    </source>
</evidence>
<keyword evidence="3" id="KW-1185">Reference proteome</keyword>
<dbReference type="Proteomes" id="UP001556367">
    <property type="component" value="Unassembled WGS sequence"/>
</dbReference>
<dbReference type="PANTHER" id="PTHR40462">
    <property type="entry name" value="CHROMOSOME 1, WHOLE GENOME SHOTGUN SEQUENCE"/>
    <property type="match status" value="1"/>
</dbReference>
<name>A0ABR3JTA1_9AGAR</name>
<dbReference type="PANTHER" id="PTHR40462:SF1">
    <property type="entry name" value="EXPRESSED PROTEIN"/>
    <property type="match status" value="1"/>
</dbReference>
<reference evidence="3" key="1">
    <citation type="submission" date="2024-06" db="EMBL/GenBank/DDBJ databases">
        <title>Multi-omics analyses provide insights into the biosynthesis of the anticancer antibiotic pleurotin in Hohenbuehelia grisea.</title>
        <authorList>
            <person name="Weaver J.A."/>
            <person name="Alberti F."/>
        </authorList>
    </citation>
    <scope>NUCLEOTIDE SEQUENCE [LARGE SCALE GENOMIC DNA]</scope>
    <source>
        <strain evidence="3">T-177</strain>
    </source>
</reference>
<dbReference type="EMBL" id="JASNQZ010000003">
    <property type="protein sequence ID" value="KAL0958762.1"/>
    <property type="molecule type" value="Genomic_DNA"/>
</dbReference>
<evidence type="ECO:0008006" key="4">
    <source>
        <dbReference type="Google" id="ProtNLM"/>
    </source>
</evidence>
<feature type="region of interest" description="Disordered" evidence="1">
    <location>
        <begin position="61"/>
        <end position="103"/>
    </location>
</feature>
<protein>
    <recommendedName>
        <fullName evidence="4">DNA damage-responsive protein 48</fullName>
    </recommendedName>
</protein>
<sequence length="103" mass="10928">MNFFNNDSNQQGQKEVGNTGSNTGSGGGFMGKVNSAFGGGQAGEKNEDMLDKAVDYVQEHGFGQGQQTNESAIEQAKDEQISDAIRSGHKNVLGRDFPIADKS</sequence>